<evidence type="ECO:0000259" key="1">
    <source>
        <dbReference type="PROSITE" id="PS50994"/>
    </source>
</evidence>
<evidence type="ECO:0000313" key="3">
    <source>
        <dbReference type="Proteomes" id="UP001054821"/>
    </source>
</evidence>
<feature type="domain" description="Integrase catalytic" evidence="1">
    <location>
        <begin position="1"/>
        <end position="166"/>
    </location>
</feature>
<dbReference type="PANTHER" id="PTHR45835:SF99">
    <property type="entry name" value="CHROMO DOMAIN-CONTAINING PROTEIN-RELATED"/>
    <property type="match status" value="1"/>
</dbReference>
<organism evidence="2 3">
    <name type="scientific">Prunus dulcis</name>
    <name type="common">Almond</name>
    <name type="synonym">Amygdalus dulcis</name>
    <dbReference type="NCBI Taxonomy" id="3755"/>
    <lineage>
        <taxon>Eukaryota</taxon>
        <taxon>Viridiplantae</taxon>
        <taxon>Streptophyta</taxon>
        <taxon>Embryophyta</taxon>
        <taxon>Tracheophyta</taxon>
        <taxon>Spermatophyta</taxon>
        <taxon>Magnoliopsida</taxon>
        <taxon>eudicotyledons</taxon>
        <taxon>Gunneridae</taxon>
        <taxon>Pentapetalae</taxon>
        <taxon>rosids</taxon>
        <taxon>fabids</taxon>
        <taxon>Rosales</taxon>
        <taxon>Rosaceae</taxon>
        <taxon>Amygdaloideae</taxon>
        <taxon>Amygdaleae</taxon>
        <taxon>Prunus</taxon>
    </lineage>
</organism>
<protein>
    <recommendedName>
        <fullName evidence="1">Integrase catalytic domain-containing protein</fullName>
    </recommendedName>
</protein>
<reference evidence="2 3" key="1">
    <citation type="journal article" date="2022" name="G3 (Bethesda)">
        <title>Whole-genome sequence and methylome profiling of the almond [Prunus dulcis (Mill.) D.A. Webb] cultivar 'Nonpareil'.</title>
        <authorList>
            <person name="D'Amico-Willman K.M."/>
            <person name="Ouma W.Z."/>
            <person name="Meulia T."/>
            <person name="Sideli G.M."/>
            <person name="Gradziel T.M."/>
            <person name="Fresnedo-Ramirez J."/>
        </authorList>
    </citation>
    <scope>NUCLEOTIDE SEQUENCE [LARGE SCALE GENOMIC DNA]</scope>
    <source>
        <strain evidence="2">Clone GOH B32 T37-40</strain>
    </source>
</reference>
<dbReference type="Proteomes" id="UP001054821">
    <property type="component" value="Chromosome 3"/>
</dbReference>
<gene>
    <name evidence="2" type="ORF">L3X38_017703</name>
</gene>
<dbReference type="SUPFAM" id="SSF53098">
    <property type="entry name" value="Ribonuclease H-like"/>
    <property type="match status" value="1"/>
</dbReference>
<sequence>MQPLSIPEWKREHITMDFVFKLPCTSRGHEKIWVIVDRLTKISHFLPIKETYSLVKLAKLFVDEIVRLQGAHVSIVSDRDARFTSLFWKCLQEATGTKSQYSTTFHSQPNGQSEKTIHNLEDMLRSCVLQFKDSWDTNLALVEFAYNNSYHSSTGMDPYEPLYGRQCRTPICWNEVGDRKLEKVESIQETTEEVKMIQERLKTAWETWEAKPSLYRTL</sequence>
<dbReference type="InterPro" id="IPR012337">
    <property type="entry name" value="RNaseH-like_sf"/>
</dbReference>
<dbReference type="PROSITE" id="PS50994">
    <property type="entry name" value="INTEGRASE"/>
    <property type="match status" value="1"/>
</dbReference>
<dbReference type="AlphaFoldDB" id="A0AAD4WAD7"/>
<dbReference type="InterPro" id="IPR036397">
    <property type="entry name" value="RNaseH_sf"/>
</dbReference>
<dbReference type="EMBL" id="JAJFAZ020000003">
    <property type="protein sequence ID" value="KAI5338432.1"/>
    <property type="molecule type" value="Genomic_DNA"/>
</dbReference>
<dbReference type="Gene3D" id="3.30.420.10">
    <property type="entry name" value="Ribonuclease H-like superfamily/Ribonuclease H"/>
    <property type="match status" value="1"/>
</dbReference>
<keyword evidence="3" id="KW-1185">Reference proteome</keyword>
<comment type="caution">
    <text evidence="2">The sequence shown here is derived from an EMBL/GenBank/DDBJ whole genome shotgun (WGS) entry which is preliminary data.</text>
</comment>
<dbReference type="GO" id="GO:0003676">
    <property type="term" value="F:nucleic acid binding"/>
    <property type="evidence" value="ECO:0007669"/>
    <property type="project" value="InterPro"/>
</dbReference>
<dbReference type="PANTHER" id="PTHR45835">
    <property type="entry name" value="YALI0A06105P"/>
    <property type="match status" value="1"/>
</dbReference>
<dbReference type="InterPro" id="IPR001584">
    <property type="entry name" value="Integrase_cat-core"/>
</dbReference>
<dbReference type="GO" id="GO:0015074">
    <property type="term" value="P:DNA integration"/>
    <property type="evidence" value="ECO:0007669"/>
    <property type="project" value="InterPro"/>
</dbReference>
<name>A0AAD4WAD7_PRUDU</name>
<evidence type="ECO:0000313" key="2">
    <source>
        <dbReference type="EMBL" id="KAI5338432.1"/>
    </source>
</evidence>
<accession>A0AAD4WAD7</accession>
<proteinExistence type="predicted"/>